<feature type="compositionally biased region" description="Low complexity" evidence="13">
    <location>
        <begin position="240"/>
        <end position="271"/>
    </location>
</feature>
<dbReference type="EMBL" id="OU892280">
    <property type="protein sequence ID" value="CAG9768188.1"/>
    <property type="molecule type" value="Genomic_DNA"/>
</dbReference>
<evidence type="ECO:0000313" key="15">
    <source>
        <dbReference type="EMBL" id="CAG9768188.1"/>
    </source>
</evidence>
<proteinExistence type="inferred from homology"/>
<keyword evidence="7" id="KW-0206">Cytoskeleton</keyword>
<keyword evidence="5" id="KW-0597">Phosphoprotein</keyword>
<keyword evidence="8" id="KW-0966">Cell projection</keyword>
<evidence type="ECO:0000256" key="2">
    <source>
        <dbReference type="ARBA" id="ARBA00004300"/>
    </source>
</evidence>
<feature type="region of interest" description="Disordered" evidence="13">
    <location>
        <begin position="226"/>
        <end position="271"/>
    </location>
</feature>
<gene>
    <name evidence="15" type="ORF">CEUTPL_LOCUS8735</name>
</gene>
<dbReference type="Pfam" id="PF09398">
    <property type="entry name" value="FOP_dimer"/>
    <property type="match status" value="1"/>
</dbReference>
<evidence type="ECO:0000256" key="7">
    <source>
        <dbReference type="ARBA" id="ARBA00023212"/>
    </source>
</evidence>
<evidence type="ECO:0000256" key="4">
    <source>
        <dbReference type="ARBA" id="ARBA00022490"/>
    </source>
</evidence>
<protein>
    <recommendedName>
        <fullName evidence="9">Centrosomal protein 43</fullName>
    </recommendedName>
    <alternativeName>
        <fullName evidence="10">FGFR1 oncogene partner</fullName>
    </alternativeName>
</protein>
<dbReference type="AlphaFoldDB" id="A0A9N9MPY6"/>
<evidence type="ECO:0000256" key="11">
    <source>
        <dbReference type="ARBA" id="ARBA00046076"/>
    </source>
</evidence>
<dbReference type="PANTHER" id="PTHR15431:SF9">
    <property type="entry name" value="CENTROSOMAL PROTEIN 43"/>
    <property type="match status" value="1"/>
</dbReference>
<keyword evidence="6" id="KW-0970">Cilium biogenesis/degradation</keyword>
<organism evidence="15 16">
    <name type="scientific">Ceutorhynchus assimilis</name>
    <name type="common">cabbage seed weevil</name>
    <dbReference type="NCBI Taxonomy" id="467358"/>
    <lineage>
        <taxon>Eukaryota</taxon>
        <taxon>Metazoa</taxon>
        <taxon>Ecdysozoa</taxon>
        <taxon>Arthropoda</taxon>
        <taxon>Hexapoda</taxon>
        <taxon>Insecta</taxon>
        <taxon>Pterygota</taxon>
        <taxon>Neoptera</taxon>
        <taxon>Endopterygota</taxon>
        <taxon>Coleoptera</taxon>
        <taxon>Polyphaga</taxon>
        <taxon>Cucujiformia</taxon>
        <taxon>Curculionidae</taxon>
        <taxon>Ceutorhynchinae</taxon>
        <taxon>Ceutorhynchus</taxon>
    </lineage>
</organism>
<accession>A0A9N9MPY6</accession>
<evidence type="ECO:0000256" key="3">
    <source>
        <dbReference type="ARBA" id="ARBA00005385"/>
    </source>
</evidence>
<dbReference type="GO" id="GO:0030030">
    <property type="term" value="P:cell projection organization"/>
    <property type="evidence" value="ECO:0007669"/>
    <property type="project" value="UniProtKB-KW"/>
</dbReference>
<evidence type="ECO:0000259" key="14">
    <source>
        <dbReference type="Pfam" id="PF09398"/>
    </source>
</evidence>
<dbReference type="Gene3D" id="1.20.960.40">
    <property type="match status" value="1"/>
</dbReference>
<dbReference type="InterPro" id="IPR018993">
    <property type="entry name" value="FOP_dimerisation-dom_N"/>
</dbReference>
<comment type="subunit">
    <text evidence="12">Homodimer. Part of a ternary complex that contains CEP350, CEP43 and MAPRE1. Interacts directly with CEP350 and MAPRE1. Interacts with CEP19. Interacts (via N-terminus) with CEP350 (via C-terminus).</text>
</comment>
<comment type="similarity">
    <text evidence="3">Belongs to the CEP43 family.</text>
</comment>
<evidence type="ECO:0000256" key="13">
    <source>
        <dbReference type="SAM" id="MobiDB-lite"/>
    </source>
</evidence>
<evidence type="ECO:0000256" key="9">
    <source>
        <dbReference type="ARBA" id="ARBA00041026"/>
    </source>
</evidence>
<dbReference type="PROSITE" id="PS50896">
    <property type="entry name" value="LISH"/>
    <property type="match status" value="1"/>
</dbReference>
<keyword evidence="16" id="KW-1185">Reference proteome</keyword>
<evidence type="ECO:0000256" key="5">
    <source>
        <dbReference type="ARBA" id="ARBA00022553"/>
    </source>
</evidence>
<dbReference type="OrthoDB" id="2160638at2759"/>
<keyword evidence="4" id="KW-0963">Cytoplasm</keyword>
<dbReference type="Proteomes" id="UP001152799">
    <property type="component" value="Chromosome 4"/>
</dbReference>
<evidence type="ECO:0000256" key="8">
    <source>
        <dbReference type="ARBA" id="ARBA00023273"/>
    </source>
</evidence>
<comment type="subcellular location">
    <subcellularLocation>
        <location evidence="1">Cytoplasm</location>
        <location evidence="1">Cytoskeleton</location>
        <location evidence="1">Cilium basal body</location>
    </subcellularLocation>
    <subcellularLocation>
        <location evidence="2">Cytoplasm</location>
        <location evidence="2">Cytoskeleton</location>
        <location evidence="2">Microtubule organizing center</location>
        <location evidence="2">Centrosome</location>
    </subcellularLocation>
</comment>
<reference evidence="15" key="1">
    <citation type="submission" date="2022-01" db="EMBL/GenBank/DDBJ databases">
        <authorList>
            <person name="King R."/>
        </authorList>
    </citation>
    <scope>NUCLEOTIDE SEQUENCE</scope>
</reference>
<dbReference type="GO" id="GO:0034453">
    <property type="term" value="P:microtubule anchoring"/>
    <property type="evidence" value="ECO:0007669"/>
    <property type="project" value="InterPro"/>
</dbReference>
<dbReference type="GO" id="GO:0005813">
    <property type="term" value="C:centrosome"/>
    <property type="evidence" value="ECO:0007669"/>
    <property type="project" value="UniProtKB-SubCell"/>
</dbReference>
<evidence type="ECO:0000313" key="16">
    <source>
        <dbReference type="Proteomes" id="UP001152799"/>
    </source>
</evidence>
<name>A0A9N9MPY6_9CUCU</name>
<feature type="region of interest" description="Disordered" evidence="13">
    <location>
        <begin position="155"/>
        <end position="176"/>
    </location>
</feature>
<dbReference type="InterPro" id="IPR006594">
    <property type="entry name" value="LisH"/>
</dbReference>
<dbReference type="PANTHER" id="PTHR15431">
    <property type="entry name" value="FGFR1 ONCOGENE PARTNER/LISH DOMAIN-CONTAINING PROTEIN"/>
    <property type="match status" value="1"/>
</dbReference>
<evidence type="ECO:0000256" key="1">
    <source>
        <dbReference type="ARBA" id="ARBA00004120"/>
    </source>
</evidence>
<evidence type="ECO:0000256" key="10">
    <source>
        <dbReference type="ARBA" id="ARBA00042293"/>
    </source>
</evidence>
<sequence>MSMVEEDVELRDLLAQTLEKNGCLAKLRAELRANVFLALDEDEKLSKQQPFQNHKVRSYLQTAEGRTIFCLVHEFLEFFNLQYTLSVFEPESYLDSVGQYEGRKKLADNLGLNSENEQVPLLQQLFKIAQTKLDINLNVDNESLRNESAIDSSYKKTDETVYSSSNESQEKSKQFNATFDVNSPKLAFNNPTTENYLKIIEEEAPTVKNVPVPQLLNIIEDDTYEDTSSIAEDSEVQDVPFKNPSINKPKKSNNLSSLSDLPPLNLNKSKLNDLKNNMSNLKELDQMFDMETEYEEDFISEEQNNKADLDMLNLINNINDVNNSNVLNGSKKSEKCMDDKSVNCTQ</sequence>
<feature type="domain" description="FGFR1 oncogene partner (FOP) N-terminal dimerisation" evidence="14">
    <location>
        <begin position="49"/>
        <end position="126"/>
    </location>
</feature>
<comment type="function">
    <text evidence="11">Required for anchoring microtubules to the centrosomes. Required for ciliation.</text>
</comment>
<evidence type="ECO:0000256" key="6">
    <source>
        <dbReference type="ARBA" id="ARBA00022794"/>
    </source>
</evidence>
<evidence type="ECO:0000256" key="12">
    <source>
        <dbReference type="ARBA" id="ARBA00046373"/>
    </source>
</evidence>